<dbReference type="AlphaFoldDB" id="A0AAJ1VLS7"/>
<comment type="caution">
    <text evidence="2">The sequence shown here is derived from an EMBL/GenBank/DDBJ whole genome shotgun (WGS) entry which is preliminary data.</text>
</comment>
<accession>A0AAJ1VLS7</accession>
<protein>
    <submittedName>
        <fullName evidence="2">Uncharacterized protein</fullName>
    </submittedName>
</protein>
<name>A0AAJ1VLS7_9FLAO</name>
<dbReference type="RefSeq" id="WP_214588082.1">
    <property type="nucleotide sequence ID" value="NZ_JAUHGV010000029.1"/>
</dbReference>
<proteinExistence type="predicted"/>
<dbReference type="Proteomes" id="UP001225933">
    <property type="component" value="Unassembled WGS sequence"/>
</dbReference>
<evidence type="ECO:0000256" key="1">
    <source>
        <dbReference type="SAM" id="SignalP"/>
    </source>
</evidence>
<reference evidence="2" key="1">
    <citation type="submission" date="2023-06" db="EMBL/GenBank/DDBJ databases">
        <title>Two Chryseobacterium gambrini strains from China.</title>
        <authorList>
            <person name="Zeng J."/>
            <person name="Wu Y."/>
        </authorList>
    </citation>
    <scope>NUCLEOTIDE SEQUENCE</scope>
    <source>
        <strain evidence="2">SQ219</strain>
    </source>
</reference>
<organism evidence="2 3">
    <name type="scientific">Chryseobacterium gambrini</name>
    <dbReference type="NCBI Taxonomy" id="373672"/>
    <lineage>
        <taxon>Bacteria</taxon>
        <taxon>Pseudomonadati</taxon>
        <taxon>Bacteroidota</taxon>
        <taxon>Flavobacteriia</taxon>
        <taxon>Flavobacteriales</taxon>
        <taxon>Weeksellaceae</taxon>
        <taxon>Chryseobacterium group</taxon>
        <taxon>Chryseobacterium</taxon>
    </lineage>
</organism>
<dbReference type="EMBL" id="JAUHGV010000029">
    <property type="protein sequence ID" value="MDN4014446.1"/>
    <property type="molecule type" value="Genomic_DNA"/>
</dbReference>
<feature type="signal peptide" evidence="1">
    <location>
        <begin position="1"/>
        <end position="20"/>
    </location>
</feature>
<keyword evidence="1" id="KW-0732">Signal</keyword>
<sequence>MKISSTIIFLFFASAISAQTGNIGVNTTTPQKTLHVNGSLQVTNEINVGGNSSTAGSAGTAGQVLTSGGAGTAPTWATVPGAGSTTNTLTNTTNTITSTVNGLVATAPAVNTVANTTVLTGNNNSLVTTVNGVASTSVNVPNLYTANGTLTANRTVTQGANTLAFTSTATNGFSVDGTTFSVDAANHEVGIGTAAPNTNAVLDLTSTTKGLLIPRLTLSALNSASPLSANVAGMEVYNTTTNTATSGQEVYPGEYVNNGTTWGRTLNSGDVNVIAGADGTDAIATTSTITVPAAGAVNTAIYTNTFTLTKPSLVTFSASVSFRMLSNTTDTTVSKLYRSFWEFTSLPAGSTLATATPYGPSSALYFGATNATSGIFELTPSVTLRLIAGTYTVQLTGRAAEPTSGTGFTANFGAGSNDNVSITAVPIK</sequence>
<evidence type="ECO:0000313" key="2">
    <source>
        <dbReference type="EMBL" id="MDN4014446.1"/>
    </source>
</evidence>
<gene>
    <name evidence="2" type="ORF">QX233_18395</name>
</gene>
<feature type="chain" id="PRO_5042471758" evidence="1">
    <location>
        <begin position="21"/>
        <end position="428"/>
    </location>
</feature>
<evidence type="ECO:0000313" key="3">
    <source>
        <dbReference type="Proteomes" id="UP001225933"/>
    </source>
</evidence>